<keyword evidence="2" id="KW-0732">Signal</keyword>
<feature type="signal peptide" evidence="2">
    <location>
        <begin position="1"/>
        <end position="26"/>
    </location>
</feature>
<sequence length="473" mass="50081">MAEIRPLIAALALAGLLAGCATTPTAPPQLELPQGTLASAPVELERWWTSFQDPALTGLIDEALANNVDVLAAQQRLAQSRAELGLANSAFLPEVGLALSGSRGSASGDVQQPRQAQPTPTGNQYRGGLTLSYEIDLSGRLRAARTAADARLAASRYAREGTAASVAGQVAKAYFTLLHLDADQALATQALSARQEALGLRHKLLSAGMARREDIQLAEAQLASTRASLVQTEALRERAEASLAVLLGRSPRQIMAAAPPREPVLAKLAQAPEIPAGLHAELLQRRPDVRAAEAQLVAASAGVDEARARYFPSLSLSGFFGGESLSLSNLLESSTRTWNIGAAIAQPLVGLYRVGRQVEQAQAVREQVLLTYQQTARQAYADTRAALAAHRAAREQLVAAESTAKAVAAVSELTNLRLRQGAASRLDLLDVENDRLSVERNRATALRDRVNALVDVYQALGGGWSETVAAKAQ</sequence>
<keyword evidence="2" id="KW-0449">Lipoprotein</keyword>
<dbReference type="Gene3D" id="1.20.1600.10">
    <property type="entry name" value="Outer membrane efflux proteins (OEP)"/>
    <property type="match status" value="1"/>
</dbReference>
<comment type="subcellular location">
    <subcellularLocation>
        <location evidence="2">Cell membrane</location>
        <topology evidence="2">Lipid-anchor</topology>
    </subcellularLocation>
</comment>
<name>A0ABV8MIR9_9NEIS</name>
<dbReference type="PANTHER" id="PTHR30203">
    <property type="entry name" value="OUTER MEMBRANE CATION EFFLUX PROTEIN"/>
    <property type="match status" value="1"/>
</dbReference>
<evidence type="ECO:0000256" key="2">
    <source>
        <dbReference type="RuleBase" id="RU362097"/>
    </source>
</evidence>
<evidence type="ECO:0000256" key="3">
    <source>
        <dbReference type="SAM" id="MobiDB-lite"/>
    </source>
</evidence>
<feature type="chain" id="PRO_5045012130" evidence="2">
    <location>
        <begin position="27"/>
        <end position="473"/>
    </location>
</feature>
<comment type="caution">
    <text evidence="4">The sequence shown here is derived from an EMBL/GenBank/DDBJ whole genome shotgun (WGS) entry which is preliminary data.</text>
</comment>
<dbReference type="Gene3D" id="2.20.200.10">
    <property type="entry name" value="Outer membrane efflux proteins (OEP)"/>
    <property type="match status" value="1"/>
</dbReference>
<dbReference type="PROSITE" id="PS51257">
    <property type="entry name" value="PROKAR_LIPOPROTEIN"/>
    <property type="match status" value="1"/>
</dbReference>
<organism evidence="4 5">
    <name type="scientific">Chitinimonas lacunae</name>
    <dbReference type="NCBI Taxonomy" id="1963018"/>
    <lineage>
        <taxon>Bacteria</taxon>
        <taxon>Pseudomonadati</taxon>
        <taxon>Pseudomonadota</taxon>
        <taxon>Betaproteobacteria</taxon>
        <taxon>Neisseriales</taxon>
        <taxon>Chitinibacteraceae</taxon>
        <taxon>Chitinimonas</taxon>
    </lineage>
</organism>
<gene>
    <name evidence="4" type="ORF">ACFOW7_01580</name>
</gene>
<feature type="compositionally biased region" description="Polar residues" evidence="3">
    <location>
        <begin position="109"/>
        <end position="124"/>
    </location>
</feature>
<comment type="similarity">
    <text evidence="1 2">Belongs to the outer membrane factor (OMF) (TC 1.B.17) family.</text>
</comment>
<proteinExistence type="inferred from homology"/>
<keyword evidence="5" id="KW-1185">Reference proteome</keyword>
<evidence type="ECO:0000313" key="5">
    <source>
        <dbReference type="Proteomes" id="UP001595791"/>
    </source>
</evidence>
<keyword evidence="2" id="KW-0472">Membrane</keyword>
<feature type="region of interest" description="Disordered" evidence="3">
    <location>
        <begin position="103"/>
        <end position="125"/>
    </location>
</feature>
<dbReference type="EMBL" id="JBHSBU010000001">
    <property type="protein sequence ID" value="MFC4158038.1"/>
    <property type="molecule type" value="Genomic_DNA"/>
</dbReference>
<dbReference type="Pfam" id="PF02321">
    <property type="entry name" value="OEP"/>
    <property type="match status" value="2"/>
</dbReference>
<dbReference type="SUPFAM" id="SSF56954">
    <property type="entry name" value="Outer membrane efflux proteins (OEP)"/>
    <property type="match status" value="1"/>
</dbReference>
<keyword evidence="2" id="KW-0564">Palmitate</keyword>
<protein>
    <submittedName>
        <fullName evidence="4">Efflux transporter outer membrane subunit</fullName>
    </submittedName>
</protein>
<keyword evidence="2" id="KW-1134">Transmembrane beta strand</keyword>
<dbReference type="InterPro" id="IPR010131">
    <property type="entry name" value="MdtP/NodT-like"/>
</dbReference>
<dbReference type="Proteomes" id="UP001595791">
    <property type="component" value="Unassembled WGS sequence"/>
</dbReference>
<dbReference type="PANTHER" id="PTHR30203:SF30">
    <property type="entry name" value="OUTER MEMBRANE PROTEIN-RELATED"/>
    <property type="match status" value="1"/>
</dbReference>
<keyword evidence="2" id="KW-0812">Transmembrane</keyword>
<reference evidence="5" key="1">
    <citation type="journal article" date="2019" name="Int. J. Syst. Evol. Microbiol.">
        <title>The Global Catalogue of Microorganisms (GCM) 10K type strain sequencing project: providing services to taxonomists for standard genome sequencing and annotation.</title>
        <authorList>
            <consortium name="The Broad Institute Genomics Platform"/>
            <consortium name="The Broad Institute Genome Sequencing Center for Infectious Disease"/>
            <person name="Wu L."/>
            <person name="Ma J."/>
        </authorList>
    </citation>
    <scope>NUCLEOTIDE SEQUENCE [LARGE SCALE GENOMIC DNA]</scope>
    <source>
        <strain evidence="5">LMG 29894</strain>
    </source>
</reference>
<accession>A0ABV8MIR9</accession>
<evidence type="ECO:0000256" key="1">
    <source>
        <dbReference type="ARBA" id="ARBA00007613"/>
    </source>
</evidence>
<evidence type="ECO:0000313" key="4">
    <source>
        <dbReference type="EMBL" id="MFC4158038.1"/>
    </source>
</evidence>
<dbReference type="RefSeq" id="WP_378160296.1">
    <property type="nucleotide sequence ID" value="NZ_JBHSBU010000001.1"/>
</dbReference>
<dbReference type="InterPro" id="IPR003423">
    <property type="entry name" value="OMP_efflux"/>
</dbReference>
<dbReference type="NCBIfam" id="TIGR01845">
    <property type="entry name" value="outer_NodT"/>
    <property type="match status" value="1"/>
</dbReference>